<evidence type="ECO:0000256" key="2">
    <source>
        <dbReference type="ARBA" id="ARBA00010992"/>
    </source>
</evidence>
<feature type="transmembrane region" description="Helical" evidence="9">
    <location>
        <begin position="509"/>
        <end position="528"/>
    </location>
</feature>
<dbReference type="AlphaFoldDB" id="Q0U6U5"/>
<dbReference type="eggNOG" id="KOG0254">
    <property type="taxonomic scope" value="Eukaryota"/>
</dbReference>
<organism evidence="11 12">
    <name type="scientific">Phaeosphaeria nodorum (strain SN15 / ATCC MYA-4574 / FGSC 10173)</name>
    <name type="common">Glume blotch fungus</name>
    <name type="synonym">Parastagonospora nodorum</name>
    <dbReference type="NCBI Taxonomy" id="321614"/>
    <lineage>
        <taxon>Eukaryota</taxon>
        <taxon>Fungi</taxon>
        <taxon>Dikarya</taxon>
        <taxon>Ascomycota</taxon>
        <taxon>Pezizomycotina</taxon>
        <taxon>Dothideomycetes</taxon>
        <taxon>Pleosporomycetidae</taxon>
        <taxon>Pleosporales</taxon>
        <taxon>Pleosporineae</taxon>
        <taxon>Phaeosphaeriaceae</taxon>
        <taxon>Parastagonospora</taxon>
    </lineage>
</organism>
<dbReference type="Proteomes" id="UP000001055">
    <property type="component" value="Unassembled WGS sequence"/>
</dbReference>
<feature type="transmembrane region" description="Helical" evidence="9">
    <location>
        <begin position="454"/>
        <end position="476"/>
    </location>
</feature>
<evidence type="ECO:0000256" key="1">
    <source>
        <dbReference type="ARBA" id="ARBA00004141"/>
    </source>
</evidence>
<sequence>MDTSPEEKKRSEHSPDSRDDQIEASHDACTPPSGVVGVFSTLGNLPEWPVPGIGLLSGKLLNTAIAWCSCLAFLMFGYDQGVMSGLLTLDDFQRHFPLMTPLSQANSICWLDSPTNTVRDERMCTGDANTQAAAVALYQVGCFLGAVLILFYGELWGRKSSTFWGSLIMIIGTIFQVAAGGMNGGGVDAYAILIVGRVVGGIGNGMVTSKSAIPTWQSECAKPEKRGKLIITSGAIIVAGIMISYWAGYGFYFLPAGQAYSSVRWRFPVAFQSFFTVLVMVALLFLPDSPRWLLMRGREQEARHLLARLAGAPVESAEVEVELNNIKDALEAQSREGPFKMRELLHNGPSQNLRRTLLGVAAQFFQQISGINLITYYATYVFENSLGFGPDMSRLLAAANGTEYFLAGLIAIPLIERAGRRNLMLFGAFGMMSSMIILAGTSSTATIDEQGAPVLSTLYGVIATVFLFGFNTFFAIDAWDVRADMFSGWLGMTWLYPAEITSLRIRIQANALSTCSNWLSNFLIVMITPPAFENLQYNTYTMFAVFNAAIIPSVYFFFPEPKGRSLEELDVIFASEDDAEARGAGARCGDYEVLWGRCGGGEEAECCKYAGTELELRKSRRFFNRGLRHAKGAMMADNATSSSSSGPRAD</sequence>
<dbReference type="InterPro" id="IPR003663">
    <property type="entry name" value="Sugar/inositol_transpt"/>
</dbReference>
<dbReference type="Pfam" id="PF00083">
    <property type="entry name" value="Sugar_tr"/>
    <property type="match status" value="1"/>
</dbReference>
<feature type="transmembrane region" description="Helical" evidence="9">
    <location>
        <begin position="540"/>
        <end position="558"/>
    </location>
</feature>
<feature type="transmembrane region" description="Helical" evidence="9">
    <location>
        <begin position="60"/>
        <end position="78"/>
    </location>
</feature>
<evidence type="ECO:0000256" key="9">
    <source>
        <dbReference type="SAM" id="Phobius"/>
    </source>
</evidence>
<dbReference type="GO" id="GO:0008643">
    <property type="term" value="P:carbohydrate transport"/>
    <property type="evidence" value="ECO:0000318"/>
    <property type="project" value="GO_Central"/>
</dbReference>
<feature type="domain" description="Major facilitator superfamily (MFS) profile" evidence="10">
    <location>
        <begin position="65"/>
        <end position="562"/>
    </location>
</feature>
<evidence type="ECO:0000313" key="11">
    <source>
        <dbReference type="EMBL" id="EAT80332.2"/>
    </source>
</evidence>
<name>Q0U6U5_PHANO</name>
<protein>
    <recommendedName>
        <fullName evidence="10">Major facilitator superfamily (MFS) profile domain-containing protein</fullName>
    </recommendedName>
</protein>
<evidence type="ECO:0000256" key="8">
    <source>
        <dbReference type="SAM" id="MobiDB-lite"/>
    </source>
</evidence>
<dbReference type="InterPro" id="IPR005829">
    <property type="entry name" value="Sugar_transporter_CS"/>
</dbReference>
<dbReference type="KEGG" id="pno:SNOG_12519"/>
<dbReference type="Gene3D" id="1.20.1250.20">
    <property type="entry name" value="MFS general substrate transporter like domains"/>
    <property type="match status" value="1"/>
</dbReference>
<dbReference type="PANTHER" id="PTHR48022">
    <property type="entry name" value="PLASTIDIC GLUCOSE TRANSPORTER 4"/>
    <property type="match status" value="1"/>
</dbReference>
<feature type="transmembrane region" description="Helical" evidence="9">
    <location>
        <begin position="229"/>
        <end position="247"/>
    </location>
</feature>
<dbReference type="RefSeq" id="XP_001802739.1">
    <property type="nucleotide sequence ID" value="XM_001802687.1"/>
</dbReference>
<comment type="similarity">
    <text evidence="2 7">Belongs to the major facilitator superfamily. Sugar transporter (TC 2.A.1.1) family.</text>
</comment>
<evidence type="ECO:0000256" key="5">
    <source>
        <dbReference type="ARBA" id="ARBA00022989"/>
    </source>
</evidence>
<dbReference type="PROSITE" id="PS50850">
    <property type="entry name" value="MFS"/>
    <property type="match status" value="1"/>
</dbReference>
<evidence type="ECO:0000256" key="4">
    <source>
        <dbReference type="ARBA" id="ARBA00022692"/>
    </source>
</evidence>
<dbReference type="InParanoid" id="Q0U6U5"/>
<evidence type="ECO:0000256" key="6">
    <source>
        <dbReference type="ARBA" id="ARBA00023136"/>
    </source>
</evidence>
<comment type="subcellular location">
    <subcellularLocation>
        <location evidence="1">Membrane</location>
        <topology evidence="1">Multi-pass membrane protein</topology>
    </subcellularLocation>
</comment>
<feature type="region of interest" description="Disordered" evidence="8">
    <location>
        <begin position="1"/>
        <end position="28"/>
    </location>
</feature>
<feature type="transmembrane region" description="Helical" evidence="9">
    <location>
        <begin position="422"/>
        <end position="442"/>
    </location>
</feature>
<proteinExistence type="inferred from homology"/>
<dbReference type="PANTHER" id="PTHR48022:SF68">
    <property type="entry name" value="MAJOR FACILITATOR SUPERFAMILY (MFS) PROFILE DOMAIN-CONTAINING PROTEIN-RELATED"/>
    <property type="match status" value="1"/>
</dbReference>
<keyword evidence="4 9" id="KW-0812">Transmembrane</keyword>
<dbReference type="SUPFAM" id="SSF103473">
    <property type="entry name" value="MFS general substrate transporter"/>
    <property type="match status" value="1"/>
</dbReference>
<dbReference type="InterPro" id="IPR036259">
    <property type="entry name" value="MFS_trans_sf"/>
</dbReference>
<dbReference type="EMBL" id="CH445346">
    <property type="protein sequence ID" value="EAT80332.2"/>
    <property type="molecule type" value="Genomic_DNA"/>
</dbReference>
<feature type="transmembrane region" description="Helical" evidence="9">
    <location>
        <begin position="189"/>
        <end position="208"/>
    </location>
</feature>
<dbReference type="NCBIfam" id="TIGR00879">
    <property type="entry name" value="SP"/>
    <property type="match status" value="1"/>
</dbReference>
<evidence type="ECO:0000256" key="7">
    <source>
        <dbReference type="RuleBase" id="RU003346"/>
    </source>
</evidence>
<evidence type="ECO:0000259" key="10">
    <source>
        <dbReference type="PROSITE" id="PS50850"/>
    </source>
</evidence>
<dbReference type="FunFam" id="1.20.1250.20:FF:000061">
    <property type="entry name" value="MFS sugar transporter"/>
    <property type="match status" value="1"/>
</dbReference>
<feature type="transmembrane region" description="Helical" evidence="9">
    <location>
        <begin position="357"/>
        <end position="377"/>
    </location>
</feature>
<dbReference type="GO" id="GO:0005351">
    <property type="term" value="F:carbohydrate:proton symporter activity"/>
    <property type="evidence" value="ECO:0000318"/>
    <property type="project" value="GO_Central"/>
</dbReference>
<feature type="transmembrane region" description="Helical" evidence="9">
    <location>
        <begin position="397"/>
        <end position="415"/>
    </location>
</feature>
<feature type="transmembrane region" description="Helical" evidence="9">
    <location>
        <begin position="163"/>
        <end position="183"/>
    </location>
</feature>
<dbReference type="InterPro" id="IPR005828">
    <property type="entry name" value="MFS_sugar_transport-like"/>
</dbReference>
<dbReference type="InterPro" id="IPR050360">
    <property type="entry name" value="MFS_Sugar_Transporters"/>
</dbReference>
<dbReference type="PRINTS" id="PR00171">
    <property type="entry name" value="SUGRTRNSPORT"/>
</dbReference>
<dbReference type="GO" id="GO:0016020">
    <property type="term" value="C:membrane"/>
    <property type="evidence" value="ECO:0000318"/>
    <property type="project" value="GO_Central"/>
</dbReference>
<dbReference type="PROSITE" id="PS00216">
    <property type="entry name" value="SUGAR_TRANSPORT_1"/>
    <property type="match status" value="1"/>
</dbReference>
<feature type="transmembrane region" description="Helical" evidence="9">
    <location>
        <begin position="267"/>
        <end position="286"/>
    </location>
</feature>
<keyword evidence="6 9" id="KW-0472">Membrane</keyword>
<dbReference type="InterPro" id="IPR020846">
    <property type="entry name" value="MFS_dom"/>
</dbReference>
<feature type="transmembrane region" description="Helical" evidence="9">
    <location>
        <begin position="132"/>
        <end position="151"/>
    </location>
</feature>
<dbReference type="HOGENOM" id="CLU_001265_30_3_1"/>
<dbReference type="GeneID" id="5979648"/>
<reference evidence="12" key="1">
    <citation type="journal article" date="2007" name="Plant Cell">
        <title>Dothideomycete-plant interactions illuminated by genome sequencing and EST analysis of the wheat pathogen Stagonospora nodorum.</title>
        <authorList>
            <person name="Hane J.K."/>
            <person name="Lowe R.G."/>
            <person name="Solomon P.S."/>
            <person name="Tan K.C."/>
            <person name="Schoch C.L."/>
            <person name="Spatafora J.W."/>
            <person name="Crous P.W."/>
            <person name="Kodira C."/>
            <person name="Birren B.W."/>
            <person name="Galagan J.E."/>
            <person name="Torriani S.F."/>
            <person name="McDonald B.A."/>
            <person name="Oliver R.P."/>
        </authorList>
    </citation>
    <scope>NUCLEOTIDE SEQUENCE [LARGE SCALE GENOMIC DNA]</scope>
    <source>
        <strain evidence="12">SN15 / ATCC MYA-4574 / FGSC 10173</strain>
    </source>
</reference>
<dbReference type="VEuPathDB" id="FungiDB:JI435_125190"/>
<feature type="compositionally biased region" description="Basic and acidic residues" evidence="8">
    <location>
        <begin position="1"/>
        <end position="26"/>
    </location>
</feature>
<evidence type="ECO:0000313" key="12">
    <source>
        <dbReference type="Proteomes" id="UP000001055"/>
    </source>
</evidence>
<evidence type="ECO:0000256" key="3">
    <source>
        <dbReference type="ARBA" id="ARBA00022448"/>
    </source>
</evidence>
<gene>
    <name evidence="11" type="ORF">SNOG_12519</name>
</gene>
<keyword evidence="5 9" id="KW-1133">Transmembrane helix</keyword>
<keyword evidence="3 7" id="KW-0813">Transport</keyword>
<accession>Q0U6U5</accession>